<accession>A0A644Y0F4</accession>
<sequence length="105" mass="11368">MLYGLKPFDLEQLLRVDVSLGQQHALCDLASLLNSRKEVLGRGDVIGDTLFRAVFALLGDDQFAFAVHLADLAAHRVLTVLEVHGTRKAQHPGKVAAVVDLPATL</sequence>
<name>A0A644Y0F4_9ZZZZ</name>
<dbReference type="EMBL" id="VSSQ01003627">
    <property type="protein sequence ID" value="MPM21617.1"/>
    <property type="molecule type" value="Genomic_DNA"/>
</dbReference>
<gene>
    <name evidence="1" type="ORF">SDC9_68061</name>
</gene>
<dbReference type="AlphaFoldDB" id="A0A644Y0F4"/>
<evidence type="ECO:0000313" key="1">
    <source>
        <dbReference type="EMBL" id="MPM21617.1"/>
    </source>
</evidence>
<comment type="caution">
    <text evidence="1">The sequence shown here is derived from an EMBL/GenBank/DDBJ whole genome shotgun (WGS) entry which is preliminary data.</text>
</comment>
<proteinExistence type="predicted"/>
<reference evidence="1" key="1">
    <citation type="submission" date="2019-08" db="EMBL/GenBank/DDBJ databases">
        <authorList>
            <person name="Kucharzyk K."/>
            <person name="Murdoch R.W."/>
            <person name="Higgins S."/>
            <person name="Loffler F."/>
        </authorList>
    </citation>
    <scope>NUCLEOTIDE SEQUENCE</scope>
</reference>
<organism evidence="1">
    <name type="scientific">bioreactor metagenome</name>
    <dbReference type="NCBI Taxonomy" id="1076179"/>
    <lineage>
        <taxon>unclassified sequences</taxon>
        <taxon>metagenomes</taxon>
        <taxon>ecological metagenomes</taxon>
    </lineage>
</organism>
<protein>
    <submittedName>
        <fullName evidence="1">Uncharacterized protein</fullName>
    </submittedName>
</protein>